<dbReference type="InterPro" id="IPR032466">
    <property type="entry name" value="Metal_Hydrolase"/>
</dbReference>
<dbReference type="EMBL" id="CP012333">
    <property type="protein sequence ID" value="AKU97358.1"/>
    <property type="molecule type" value="Genomic_DNA"/>
</dbReference>
<gene>
    <name evidence="2" type="ORF">AKJ09_04022</name>
</gene>
<organism evidence="2 3">
    <name type="scientific">Labilithrix luteola</name>
    <dbReference type="NCBI Taxonomy" id="1391654"/>
    <lineage>
        <taxon>Bacteria</taxon>
        <taxon>Pseudomonadati</taxon>
        <taxon>Myxococcota</taxon>
        <taxon>Polyangia</taxon>
        <taxon>Polyangiales</taxon>
        <taxon>Labilitrichaceae</taxon>
        <taxon>Labilithrix</taxon>
    </lineage>
</organism>
<evidence type="ECO:0000313" key="3">
    <source>
        <dbReference type="Proteomes" id="UP000064967"/>
    </source>
</evidence>
<reference evidence="2 3" key="1">
    <citation type="submission" date="2015-08" db="EMBL/GenBank/DDBJ databases">
        <authorList>
            <person name="Babu N.S."/>
            <person name="Beckwith C.J."/>
            <person name="Beseler K.G."/>
            <person name="Brison A."/>
            <person name="Carone J.V."/>
            <person name="Caskin T.P."/>
            <person name="Diamond M."/>
            <person name="Durham M.E."/>
            <person name="Foxe J.M."/>
            <person name="Go M."/>
            <person name="Henderson B.A."/>
            <person name="Jones I.B."/>
            <person name="McGettigan J.A."/>
            <person name="Micheletti S.J."/>
            <person name="Nasrallah M.E."/>
            <person name="Ortiz D."/>
            <person name="Piller C.R."/>
            <person name="Privatt S.R."/>
            <person name="Schneider S.L."/>
            <person name="Sharp S."/>
            <person name="Smith T.C."/>
            <person name="Stanton J.D."/>
            <person name="Ullery H.E."/>
            <person name="Wilson R.J."/>
            <person name="Serrano M.G."/>
            <person name="Buck G."/>
            <person name="Lee V."/>
            <person name="Wang Y."/>
            <person name="Carvalho R."/>
            <person name="Voegtly L."/>
            <person name="Shi R."/>
            <person name="Duckworth R."/>
            <person name="Johnson A."/>
            <person name="Loviza R."/>
            <person name="Walstead R."/>
            <person name="Shah Z."/>
            <person name="Kiflezghi M."/>
            <person name="Wade K."/>
            <person name="Ball S.L."/>
            <person name="Bradley K.W."/>
            <person name="Asai D.J."/>
            <person name="Bowman C.A."/>
            <person name="Russell D.A."/>
            <person name="Pope W.H."/>
            <person name="Jacobs-Sera D."/>
            <person name="Hendrix R.W."/>
            <person name="Hatfull G.F."/>
        </authorList>
    </citation>
    <scope>NUCLEOTIDE SEQUENCE [LARGE SCALE GENOMIC DNA]</scope>
    <source>
        <strain evidence="2 3">DSM 27648</strain>
    </source>
</reference>
<evidence type="ECO:0000256" key="1">
    <source>
        <dbReference type="SAM" id="MobiDB-lite"/>
    </source>
</evidence>
<accession>A0A0K1PUZ9</accession>
<dbReference type="InterPro" id="IPR008257">
    <property type="entry name" value="Pept_M19"/>
</dbReference>
<keyword evidence="3" id="KW-1185">Reference proteome</keyword>
<dbReference type="GO" id="GO:0070573">
    <property type="term" value="F:metallodipeptidase activity"/>
    <property type="evidence" value="ECO:0007669"/>
    <property type="project" value="InterPro"/>
</dbReference>
<dbReference type="Pfam" id="PF01244">
    <property type="entry name" value="Peptidase_M19"/>
    <property type="match status" value="1"/>
</dbReference>
<proteinExistence type="predicted"/>
<dbReference type="PROSITE" id="PS51365">
    <property type="entry name" value="RENAL_DIPEPTIDASE_2"/>
    <property type="match status" value="1"/>
</dbReference>
<dbReference type="Gene3D" id="3.20.20.140">
    <property type="entry name" value="Metal-dependent hydrolases"/>
    <property type="match status" value="1"/>
</dbReference>
<dbReference type="GO" id="GO:0006508">
    <property type="term" value="P:proteolysis"/>
    <property type="evidence" value="ECO:0007669"/>
    <property type="project" value="InterPro"/>
</dbReference>
<dbReference type="STRING" id="1391654.AKJ09_04022"/>
<feature type="region of interest" description="Disordered" evidence="1">
    <location>
        <begin position="730"/>
        <end position="756"/>
    </location>
</feature>
<evidence type="ECO:0000313" key="2">
    <source>
        <dbReference type="EMBL" id="AKU97358.1"/>
    </source>
</evidence>
<sequence>MAANCGGVGQAGCGVFKSDCASGLILYQGKCEVKGACGADGQRPCLAVPLERVPSCNAGLVELAGKCLKRGVCGDENQRACLVIERVPSCNNKNLAERPGNPAMCIHPACGRANERPCNIVTERPFGTSCDVGMAEVGGRCVDRASLDCGRMGQRACTLVERAAIGNRPCDPGLDEAPGCNGECRGSSGMCFNKNLPMTEPDINMRTPAPAVTDPMRGFADLHVHMFANLAFGGGTLAGAAYDPVGGAAKALRADFGTDLDLVLPAGNQQRVGICPPLVPNCGANVMHGDHIPIIDDFLGVNGDASKSYFGAPIFTGWPTWHSKTHQQVYYKWLERAWRGGMRVMVMLAVANEFACTFSKHLRGTQCTDSMASVDKQLDAAIAFETWLNTQPGGGWFKIVRTPDEAEQAIRAGKLAVVLGIEADTLFGCKPNAQHCTPAYITSQVDKYYGKGVRYMFPIHDFDTAMGGSALFINLLGVANVKIAGAPFISAPCPGISDLGTLNCNVKGLSPGAGNVLINKLMDLGMMIDIDHMSSKMIDDTFAIADKRGGYPFFVGHGLFNEVYDTSKVKNRHERMRTAAQLAQLKKFGSLVSVMTEDELEPAQTRCKNSSVSFAQNYNYAVGKMGVVAFGSDFNGMAGHVGPRFGDEACGREASQKNSQTTRLAYPVTIPGFGMFDKQVSGQRTFDFNVDGFAHIGLYPDFLGDLMAQSVSIEPVMRSAAEFVATWRRTTAPKSPPINKPAPVKVLPSPLPTKKP</sequence>
<name>A0A0K1PUZ9_9BACT</name>
<protein>
    <submittedName>
        <fullName evidence="2">Sphingolipid ceramide N-deacylase</fullName>
    </submittedName>
</protein>
<dbReference type="KEGG" id="llu:AKJ09_04022"/>
<dbReference type="Proteomes" id="UP000064967">
    <property type="component" value="Chromosome"/>
</dbReference>
<dbReference type="AlphaFoldDB" id="A0A0K1PUZ9"/>
<dbReference type="SUPFAM" id="SSF51556">
    <property type="entry name" value="Metallo-dependent hydrolases"/>
    <property type="match status" value="1"/>
</dbReference>